<proteinExistence type="predicted"/>
<reference evidence="3" key="1">
    <citation type="submission" date="2020-09" db="EMBL/GenBank/DDBJ databases">
        <title>A novel bacterium of genus Paenibacillus, isolated from South China Sea.</title>
        <authorList>
            <person name="Huang H."/>
            <person name="Mo K."/>
            <person name="Hu Y."/>
        </authorList>
    </citation>
    <scope>NUCLEOTIDE SEQUENCE</scope>
    <source>
        <strain evidence="3">IB182496</strain>
    </source>
</reference>
<dbReference type="Proteomes" id="UP000621560">
    <property type="component" value="Unassembled WGS sequence"/>
</dbReference>
<keyword evidence="4" id="KW-1185">Reference proteome</keyword>
<dbReference type="SUPFAM" id="SSF49265">
    <property type="entry name" value="Fibronectin type III"/>
    <property type="match status" value="1"/>
</dbReference>
<gene>
    <name evidence="3" type="ORF">IDH44_04280</name>
</gene>
<dbReference type="AlphaFoldDB" id="A0A927GR42"/>
<accession>A0A927GR42</accession>
<evidence type="ECO:0000313" key="4">
    <source>
        <dbReference type="Proteomes" id="UP000621560"/>
    </source>
</evidence>
<name>A0A927GR42_9BACL</name>
<dbReference type="RefSeq" id="WP_190915019.1">
    <property type="nucleotide sequence ID" value="NZ_JACXIZ010000010.1"/>
</dbReference>
<comment type="caution">
    <text evidence="3">The sequence shown here is derived from an EMBL/GenBank/DDBJ whole genome shotgun (WGS) entry which is preliminary data.</text>
</comment>
<dbReference type="Gene3D" id="2.60.40.10">
    <property type="entry name" value="Immunoglobulins"/>
    <property type="match status" value="2"/>
</dbReference>
<sequence length="1203" mass="129992">AASTPAPAAAAPSMVPRTATAARLELVWDGLEPDRRYARYRGDEAAQAYIEPDGMLPFAVLPFDSWRSWHRCKTAAFTDTQRGVTAGVFAADAAQWQDGEYALWRSSDTLALRFRFQVPTASSASQAEAFPPALQSGAPARSGATGDAGAGGWIGATGDMGEAIPRLSWIYPLASGSRSTIVALYAEADEPRASGAAPGGQRADFESRIDELYLWHAYLPLDKVKDWVLAWDEPREAYPRLFDPGALPEPTHWWYFTRHGRPQPSDIDAMLDELSYSFNRPVDSAPVSSREFASWLPMLDLAAADMTPEQFRRAQAASAMMAYMREDENLMPTRTMLAGHPNFLADIKAVPGYMAALFPNHPHAARWIADVEQSFALNLKYHTRPSVEAWGAEGGRWTENLGCYVWAALVPLVRTAWVLRRAHGADVLLHPNLRALGRYLLGTLSAPLSGGRSYPPQGAHSGVHDDPQHPPYVLRVLGELLLRYDPLLGEQLLSVCPVDSKGFESSGGDVWRQMLSGPQRDNTGTPPQLRSRKFTGYGYVLRGAANTPSELSVYLQQIDEGPNYRWGRASDGGNGNIYYYAEGKRYSYNRPEDVGDDNMGTGEGSTSFGVLCGHEYRGIGRNELTVPLQTLGCAQYAKLLAGPQGGRGYRSRSVILSGNDYIVIYDEVADMRVKGRFSWFNHKDDPMPGIYQIKPGAPAAAVVPAAPIDHAPMLPGTYRGRGSNGYPDGSRGVYYDGQGDFLTIVTHRERWQPQVIDVRRTSYGAIVELGSRIDHVFRDASPIRHADRDGLCFDGRAGIVRMYGQSRFEAALLEGTRIGAGGVIAELLPARLDSAGDWSAEGDAAAQSGAVSPDDSVQAAVSETSWGGERHAAGIELSSNRAVRAASTKASLNQAVYAAGTKTAPGGFAFECAGGRLHGRSSSPSPLRVRLTLPPLLRDESYRLVADGADVPFERRSEPEGAVVFELPAGDCRWAWTDSAATPAATSFAGSESASGAVRLHWAEAAGASGYAVALSRDGGRSWQPAWEGGGCSCELSGLADGVKLHARVRAVHGDAAGEWSAPYPVCPTADAPPAPEGLRLARTDRGIRASWGEVLGAGRYRLYRSVDGTDGETLVYEGTARAYEDNDAAAPAPVCRYRISACNGNGEGPSSAARNTERGGAIDWDPRPGEGFRRYIRSHEYGFDGFDYWANAALGALLPYPR</sequence>
<feature type="domain" description="Fibronectin type-III" evidence="2">
    <location>
        <begin position="982"/>
        <end position="1072"/>
    </location>
</feature>
<dbReference type="InterPro" id="IPR036116">
    <property type="entry name" value="FN3_sf"/>
</dbReference>
<dbReference type="CDD" id="cd00063">
    <property type="entry name" value="FN3"/>
    <property type="match status" value="1"/>
</dbReference>
<organism evidence="3 4">
    <name type="scientific">Paenibacillus sabuli</name>
    <dbReference type="NCBI Taxonomy" id="2772509"/>
    <lineage>
        <taxon>Bacteria</taxon>
        <taxon>Bacillati</taxon>
        <taxon>Bacillota</taxon>
        <taxon>Bacilli</taxon>
        <taxon>Bacillales</taxon>
        <taxon>Paenibacillaceae</taxon>
        <taxon>Paenibacillus</taxon>
    </lineage>
</organism>
<dbReference type="InterPro" id="IPR013783">
    <property type="entry name" value="Ig-like_fold"/>
</dbReference>
<evidence type="ECO:0000256" key="1">
    <source>
        <dbReference type="SAM" id="MobiDB-lite"/>
    </source>
</evidence>
<protein>
    <recommendedName>
        <fullName evidence="2">Fibronectin type-III domain-containing protein</fullName>
    </recommendedName>
</protein>
<dbReference type="InterPro" id="IPR003961">
    <property type="entry name" value="FN3_dom"/>
</dbReference>
<dbReference type="PROSITE" id="PS50853">
    <property type="entry name" value="FN3"/>
    <property type="match status" value="1"/>
</dbReference>
<feature type="region of interest" description="Disordered" evidence="1">
    <location>
        <begin position="127"/>
        <end position="146"/>
    </location>
</feature>
<evidence type="ECO:0000259" key="2">
    <source>
        <dbReference type="PROSITE" id="PS50853"/>
    </source>
</evidence>
<evidence type="ECO:0000313" key="3">
    <source>
        <dbReference type="EMBL" id="MBD2844397.1"/>
    </source>
</evidence>
<dbReference type="EMBL" id="JACXIZ010000010">
    <property type="protein sequence ID" value="MBD2844397.1"/>
    <property type="molecule type" value="Genomic_DNA"/>
</dbReference>
<feature type="non-terminal residue" evidence="3">
    <location>
        <position position="1"/>
    </location>
</feature>